<dbReference type="Gene3D" id="3.40.50.2300">
    <property type="match status" value="1"/>
</dbReference>
<organism evidence="4 5">
    <name type="scientific">Tectimicrobiota bacterium</name>
    <dbReference type="NCBI Taxonomy" id="2528274"/>
    <lineage>
        <taxon>Bacteria</taxon>
        <taxon>Pseudomonadati</taxon>
        <taxon>Nitrospinota/Tectimicrobiota group</taxon>
        <taxon>Candidatus Tectimicrobiota</taxon>
    </lineage>
</organism>
<evidence type="ECO:0000259" key="3">
    <source>
        <dbReference type="PROSITE" id="PS50110"/>
    </source>
</evidence>
<dbReference type="Proteomes" id="UP000741360">
    <property type="component" value="Unassembled WGS sequence"/>
</dbReference>
<dbReference type="InterPro" id="IPR011006">
    <property type="entry name" value="CheY-like_superfamily"/>
</dbReference>
<dbReference type="GO" id="GO:0000160">
    <property type="term" value="P:phosphorelay signal transduction system"/>
    <property type="evidence" value="ECO:0007669"/>
    <property type="project" value="InterPro"/>
</dbReference>
<dbReference type="Pfam" id="PF00072">
    <property type="entry name" value="Response_reg"/>
    <property type="match status" value="1"/>
</dbReference>
<comment type="caution">
    <text evidence="4">The sequence shown here is derived from an EMBL/GenBank/DDBJ whole genome shotgun (WGS) entry which is preliminary data.</text>
</comment>
<feature type="domain" description="Response regulatory" evidence="3">
    <location>
        <begin position="1"/>
        <end position="108"/>
    </location>
</feature>
<accession>A0A932M2U4</accession>
<sequence>MRKLIRGCLKNMGFTTVLDLTPTGNIFRTLVAEKAHVLICNGETPEMKEWELVKLLRNHPEVCKTKVVIVSGNSDKESILGAVRAGVDDYLIIPFSASALEERIRALFAVKAGG</sequence>
<dbReference type="PANTHER" id="PTHR44591:SF3">
    <property type="entry name" value="RESPONSE REGULATORY DOMAIN-CONTAINING PROTEIN"/>
    <property type="match status" value="1"/>
</dbReference>
<comment type="caution">
    <text evidence="2">Lacks conserved residue(s) required for the propagation of feature annotation.</text>
</comment>
<evidence type="ECO:0000256" key="2">
    <source>
        <dbReference type="PROSITE-ProRule" id="PRU00169"/>
    </source>
</evidence>
<evidence type="ECO:0000256" key="1">
    <source>
        <dbReference type="ARBA" id="ARBA00022553"/>
    </source>
</evidence>
<gene>
    <name evidence="4" type="ORF">HYY65_14605</name>
</gene>
<dbReference type="PROSITE" id="PS50110">
    <property type="entry name" value="RESPONSE_REGULATORY"/>
    <property type="match status" value="1"/>
</dbReference>
<dbReference type="EMBL" id="JACPSX010000281">
    <property type="protein sequence ID" value="MBI3016256.1"/>
    <property type="molecule type" value="Genomic_DNA"/>
</dbReference>
<reference evidence="4" key="1">
    <citation type="submission" date="2020-07" db="EMBL/GenBank/DDBJ databases">
        <title>Huge and variable diversity of episymbiotic CPR bacteria and DPANN archaea in groundwater ecosystems.</title>
        <authorList>
            <person name="He C.Y."/>
            <person name="Keren R."/>
            <person name="Whittaker M."/>
            <person name="Farag I.F."/>
            <person name="Doudna J."/>
            <person name="Cate J.H.D."/>
            <person name="Banfield J.F."/>
        </authorList>
    </citation>
    <scope>NUCLEOTIDE SEQUENCE</scope>
    <source>
        <strain evidence="4">NC_groundwater_717_Ag_S-0.2um_59_8</strain>
    </source>
</reference>
<name>A0A932M2U4_UNCTE</name>
<protein>
    <submittedName>
        <fullName evidence="4">Response regulator</fullName>
    </submittedName>
</protein>
<dbReference type="PANTHER" id="PTHR44591">
    <property type="entry name" value="STRESS RESPONSE REGULATOR PROTEIN 1"/>
    <property type="match status" value="1"/>
</dbReference>
<evidence type="ECO:0000313" key="5">
    <source>
        <dbReference type="Proteomes" id="UP000741360"/>
    </source>
</evidence>
<dbReference type="SUPFAM" id="SSF52172">
    <property type="entry name" value="CheY-like"/>
    <property type="match status" value="1"/>
</dbReference>
<dbReference type="AlphaFoldDB" id="A0A932M2U4"/>
<proteinExistence type="predicted"/>
<keyword evidence="1" id="KW-0597">Phosphoprotein</keyword>
<dbReference type="InterPro" id="IPR001789">
    <property type="entry name" value="Sig_transdc_resp-reg_receiver"/>
</dbReference>
<evidence type="ECO:0000313" key="4">
    <source>
        <dbReference type="EMBL" id="MBI3016256.1"/>
    </source>
</evidence>
<dbReference type="SMART" id="SM00448">
    <property type="entry name" value="REC"/>
    <property type="match status" value="1"/>
</dbReference>
<dbReference type="InterPro" id="IPR050595">
    <property type="entry name" value="Bact_response_regulator"/>
</dbReference>